<proteinExistence type="inferred from homology"/>
<dbReference type="GO" id="GO:0005975">
    <property type="term" value="P:carbohydrate metabolic process"/>
    <property type="evidence" value="ECO:0007669"/>
    <property type="project" value="InterPro"/>
</dbReference>
<name>A0A1D7UXJ3_9LEPT</name>
<dbReference type="InterPro" id="IPR013783">
    <property type="entry name" value="Ig-like_fold"/>
</dbReference>
<dbReference type="SUPFAM" id="SSF81296">
    <property type="entry name" value="E set domains"/>
    <property type="match status" value="2"/>
</dbReference>
<comment type="similarity">
    <text evidence="1">Belongs to the 5'-AMP-activated protein kinase beta subunit family.</text>
</comment>
<evidence type="ECO:0000313" key="4">
    <source>
        <dbReference type="Proteomes" id="UP000094197"/>
    </source>
</evidence>
<dbReference type="RefSeq" id="WP_069607534.1">
    <property type="nucleotide sequence ID" value="NZ_CP015217.1"/>
</dbReference>
<dbReference type="Gene3D" id="2.60.40.10">
    <property type="entry name" value="Immunoglobulins"/>
    <property type="match status" value="2"/>
</dbReference>
<protein>
    <submittedName>
        <fullName evidence="3">Carbohydrate-binding module 48</fullName>
    </submittedName>
</protein>
<dbReference type="CDD" id="cd02859">
    <property type="entry name" value="E_set_AMPKbeta_like_N"/>
    <property type="match status" value="1"/>
</dbReference>
<dbReference type="PANTHER" id="PTHR10343">
    <property type="entry name" value="5'-AMP-ACTIVATED PROTEIN KINASE , BETA SUBUNIT"/>
    <property type="match status" value="1"/>
</dbReference>
<gene>
    <name evidence="3" type="ORF">A0128_10890</name>
</gene>
<sequence>MLFAKPIESLFRMKSFPKTKIFLLALLLTITVAIGADDAGNWIGSFSSEDYEDFLEPVEKEKIYYYWQMEKLKRPVAPRYIRYIDSSLSLETGRLLNRGILFTFEGIENEDVSVCGNFSLWRCLPLKKNDHGIFYTVYDPESKDTIREELKVLEYKFRVDGLFTHDPSNPDSTEDGDGSLVSRLIAIPSGPDKHVTTRILEDSPYEELEYRTVEFRIYAPEAEMITLVGDFNHWDPEQDILKKERDGVFTLIKKMKSGNYLYNFVRDGKMILDTFNQNTRLRVDTGEISSYLIVPERSYALEAK</sequence>
<dbReference type="OrthoDB" id="5451596at2"/>
<dbReference type="InterPro" id="IPR050827">
    <property type="entry name" value="CRP1_MDG1_kinase"/>
</dbReference>
<dbReference type="GO" id="GO:0004553">
    <property type="term" value="F:hydrolase activity, hydrolyzing O-glycosyl compounds"/>
    <property type="evidence" value="ECO:0007669"/>
    <property type="project" value="InterPro"/>
</dbReference>
<evidence type="ECO:0000259" key="2">
    <source>
        <dbReference type="Pfam" id="PF02922"/>
    </source>
</evidence>
<keyword evidence="4" id="KW-1185">Reference proteome</keyword>
<evidence type="ECO:0000256" key="1">
    <source>
        <dbReference type="ARBA" id="ARBA00010926"/>
    </source>
</evidence>
<accession>A0A1D7UXJ3</accession>
<dbReference type="InterPro" id="IPR014756">
    <property type="entry name" value="Ig_E-set"/>
</dbReference>
<evidence type="ECO:0000313" key="3">
    <source>
        <dbReference type="EMBL" id="AOP34308.1"/>
    </source>
</evidence>
<dbReference type="PANTHER" id="PTHR10343:SF84">
    <property type="entry name" value="5'-AMP-ACTIVATED PROTEIN KINASE SUBUNIT BETA-1"/>
    <property type="match status" value="1"/>
</dbReference>
<feature type="domain" description="Glycoside hydrolase family 13 N-terminal" evidence="2">
    <location>
        <begin position="209"/>
        <end position="268"/>
    </location>
</feature>
<dbReference type="EMBL" id="CP015217">
    <property type="protein sequence ID" value="AOP34308.1"/>
    <property type="molecule type" value="Genomic_DNA"/>
</dbReference>
<dbReference type="Proteomes" id="UP000094197">
    <property type="component" value="Chromosome 1"/>
</dbReference>
<organism evidence="3 4">
    <name type="scientific">Leptospira tipperaryensis</name>
    <dbReference type="NCBI Taxonomy" id="2564040"/>
    <lineage>
        <taxon>Bacteria</taxon>
        <taxon>Pseudomonadati</taxon>
        <taxon>Spirochaetota</taxon>
        <taxon>Spirochaetia</taxon>
        <taxon>Leptospirales</taxon>
        <taxon>Leptospiraceae</taxon>
        <taxon>Leptospira</taxon>
    </lineage>
</organism>
<dbReference type="InterPro" id="IPR004193">
    <property type="entry name" value="Glyco_hydro_13_N"/>
</dbReference>
<dbReference type="KEGG" id="laj:A0128_10890"/>
<reference evidence="3 4" key="1">
    <citation type="submission" date="2016-04" db="EMBL/GenBank/DDBJ databases">
        <title>Complete genome seqeunce of Leptospira alstonii serovar Room22.</title>
        <authorList>
            <person name="Nally J.E."/>
            <person name="Bayles D.O."/>
            <person name="Hurley D."/>
            <person name="Fanning S."/>
            <person name="McMahon B.J."/>
            <person name="Arent Z."/>
        </authorList>
    </citation>
    <scope>NUCLEOTIDE SEQUENCE [LARGE SCALE GENOMIC DNA]</scope>
    <source>
        <strain evidence="3 4">GWTS #1</strain>
    </source>
</reference>
<dbReference type="Pfam" id="PF02922">
    <property type="entry name" value="CBM_48"/>
    <property type="match status" value="1"/>
</dbReference>
<dbReference type="AlphaFoldDB" id="A0A1D7UXJ3"/>